<gene>
    <name evidence="1" type="ORF">RZN69_13340</name>
</gene>
<proteinExistence type="predicted"/>
<dbReference type="AlphaFoldDB" id="A0AAQ3QUE1"/>
<dbReference type="KEGG" id="puo:RZN69_13340"/>
<evidence type="ECO:0000313" key="2">
    <source>
        <dbReference type="Proteomes" id="UP001304300"/>
    </source>
</evidence>
<dbReference type="InterPro" id="IPR053143">
    <property type="entry name" value="Arylsulfate_ST"/>
</dbReference>
<dbReference type="EMBL" id="CP136920">
    <property type="protein sequence ID" value="WOO39602.1"/>
    <property type="molecule type" value="Genomic_DNA"/>
</dbReference>
<reference evidence="1 2" key="1">
    <citation type="submission" date="2023-10" db="EMBL/GenBank/DDBJ databases">
        <title>Rubellicoccus peritrichatus gen. nov., sp. nov., isolated from an algae of coral reef tank.</title>
        <authorList>
            <person name="Luo J."/>
        </authorList>
    </citation>
    <scope>NUCLEOTIDE SEQUENCE [LARGE SCALE GENOMIC DNA]</scope>
    <source>
        <strain evidence="1 2">CR14</strain>
    </source>
</reference>
<accession>A0AAQ3QUE1</accession>
<sequence length="686" mass="76903">MSYHFVRTQIATPTLLSRFSTALLLAVSFLIRVDASSVDSVSPIYGTQGSGSVTVTVTLGEDDLLDADQNAVPVSVNLGDLSGTSIARTDTTTVTADFTIDADETLGALDLEVTFSNLNGAAAIYSKVNAFWVTEDEDVSDGYVLYAPVGETTTYLVDNDGETQKTWESDYEPGLSVYLMDDGTLIRTGQADNDVFGHEGGHGGIVENYDWDGDLLWTIEYSSDTYCAHHDIEVLPNGNVLLIAWQLISEDDAIAAGRDPSSVADDGLWADSIIEMDTDGNIVWEWYIWDHIVQDFDSTKDNYVDDVSEYPGLIDVNYELTSSDLNEEDWTHINSIDYNEELNQILVSVHNFSEVWIIDHSTTTEEAASSSGGNSGMGGQLLYRWGNPQAFSAGTEDDQILYQQHDATWIPEGYPGEGNILIYNNKAGKLDDDQDYTTVVEFTPALNDDGLYDFDDDLGYYGPESVIWTWQDDPPTDFYVSSISGAQRQSNGNTIITNGQETYVIEVNSDGDQVNGDDGEPWEYEYEGDSNIIFRFERYTSDFAGFDGTELDDESAAEQYFGVTIDDDECIIDVPGFGFVYICEWPYVFIYDQQSWVCISDTSTSVDASSFSLSTLTVRDHWVYDFILGWYWTRDDVYPWMFIVEVEPDRNPHWTYFADVIGERRYFYYVTPDQWRGHGRSGLDEE</sequence>
<dbReference type="GO" id="GO:0004062">
    <property type="term" value="F:aryl sulfotransferase activity"/>
    <property type="evidence" value="ECO:0007669"/>
    <property type="project" value="InterPro"/>
</dbReference>
<evidence type="ECO:0000313" key="1">
    <source>
        <dbReference type="EMBL" id="WOO39602.1"/>
    </source>
</evidence>
<dbReference type="PANTHER" id="PTHR35340:SF5">
    <property type="entry name" value="ASST-DOMAIN-CONTAINING PROTEIN"/>
    <property type="match status" value="1"/>
</dbReference>
<protein>
    <submittedName>
        <fullName evidence="1">Aryl-sulfate sulfotransferase</fullName>
    </submittedName>
</protein>
<dbReference type="InterPro" id="IPR010262">
    <property type="entry name" value="Arylsulfotransferase_bact"/>
</dbReference>
<organism evidence="1 2">
    <name type="scientific">Rubellicoccus peritrichatus</name>
    <dbReference type="NCBI Taxonomy" id="3080537"/>
    <lineage>
        <taxon>Bacteria</taxon>
        <taxon>Pseudomonadati</taxon>
        <taxon>Verrucomicrobiota</taxon>
        <taxon>Opitutia</taxon>
        <taxon>Puniceicoccales</taxon>
        <taxon>Cerasicoccaceae</taxon>
        <taxon>Rubellicoccus</taxon>
    </lineage>
</organism>
<dbReference type="RefSeq" id="WP_317831560.1">
    <property type="nucleotide sequence ID" value="NZ_CP136920.1"/>
</dbReference>
<keyword evidence="2" id="KW-1185">Reference proteome</keyword>
<dbReference type="Pfam" id="PF05935">
    <property type="entry name" value="Arylsulfotrans"/>
    <property type="match status" value="1"/>
</dbReference>
<dbReference type="PANTHER" id="PTHR35340">
    <property type="entry name" value="PQQ ENZYME REPEAT PROTEIN-RELATED"/>
    <property type="match status" value="1"/>
</dbReference>
<dbReference type="Proteomes" id="UP001304300">
    <property type="component" value="Chromosome"/>
</dbReference>
<name>A0AAQ3QUE1_9BACT</name>